<proteinExistence type="predicted"/>
<reference evidence="1 2" key="1">
    <citation type="submission" date="2023-07" db="EMBL/GenBank/DDBJ databases">
        <title>Sorghum-associated microbial communities from plants grown in Nebraska, USA.</title>
        <authorList>
            <person name="Schachtman D."/>
        </authorList>
    </citation>
    <scope>NUCLEOTIDE SEQUENCE [LARGE SCALE GENOMIC DNA]</scope>
    <source>
        <strain evidence="1 2">DS2154</strain>
    </source>
</reference>
<comment type="caution">
    <text evidence="1">The sequence shown here is derived from an EMBL/GenBank/DDBJ whole genome shotgun (WGS) entry which is preliminary data.</text>
</comment>
<protein>
    <recommendedName>
        <fullName evidence="3">SnoaL-like protein</fullName>
    </recommendedName>
</protein>
<organism evidence="1 2">
    <name type="scientific">Caulobacter rhizosphaerae</name>
    <dbReference type="NCBI Taxonomy" id="2010972"/>
    <lineage>
        <taxon>Bacteria</taxon>
        <taxon>Pseudomonadati</taxon>
        <taxon>Pseudomonadota</taxon>
        <taxon>Alphaproteobacteria</taxon>
        <taxon>Caulobacterales</taxon>
        <taxon>Caulobacteraceae</taxon>
        <taxon>Caulobacter</taxon>
    </lineage>
</organism>
<dbReference type="RefSeq" id="WP_163229465.1">
    <property type="nucleotide sequence ID" value="NZ_BMLD01000019.1"/>
</dbReference>
<evidence type="ECO:0008006" key="3">
    <source>
        <dbReference type="Google" id="ProtNLM"/>
    </source>
</evidence>
<name>A0ABU1N6R5_9CAUL</name>
<evidence type="ECO:0000313" key="1">
    <source>
        <dbReference type="EMBL" id="MDR6534058.1"/>
    </source>
</evidence>
<sequence length="163" mass="18014">MLLALGAALAMAGAAPVDVYPIGTVEPSCKPAMNFTPRGTMTRALGCLFDAFAATDPKSPTFEADLRKNWIRKVGRARVQGASEELLSQWSNDPRSAMFSRADFTPLRFENMNMQILGNGNFVFTGDLISEEGSQIVRHPLSGEYTIFRGSWMMIRFKIDEAK</sequence>
<keyword evidence="2" id="KW-1185">Reference proteome</keyword>
<dbReference type="Proteomes" id="UP001262754">
    <property type="component" value="Unassembled WGS sequence"/>
</dbReference>
<evidence type="ECO:0000313" key="2">
    <source>
        <dbReference type="Proteomes" id="UP001262754"/>
    </source>
</evidence>
<accession>A0ABU1N6R5</accession>
<gene>
    <name evidence="1" type="ORF">J2800_004828</name>
</gene>
<dbReference type="EMBL" id="JAVDRL010000018">
    <property type="protein sequence ID" value="MDR6534058.1"/>
    <property type="molecule type" value="Genomic_DNA"/>
</dbReference>